<dbReference type="InterPro" id="IPR034704">
    <property type="entry name" value="Ribosomal_bL28/bL31-like_sf"/>
</dbReference>
<comment type="similarity">
    <text evidence="1 5">Belongs to the bacterial ribosomal protein bL28 family.</text>
</comment>
<dbReference type="EMBL" id="CP032346">
    <property type="protein sequence ID" value="QCO17512.1"/>
    <property type="molecule type" value="Genomic_DNA"/>
</dbReference>
<evidence type="ECO:0000256" key="5">
    <source>
        <dbReference type="HAMAP-Rule" id="MF_00373"/>
    </source>
</evidence>
<dbReference type="RefSeq" id="WP_094306502.1">
    <property type="nucleotide sequence ID" value="NZ_CP032346.1"/>
</dbReference>
<evidence type="ECO:0000256" key="3">
    <source>
        <dbReference type="ARBA" id="ARBA00023274"/>
    </source>
</evidence>
<dbReference type="Pfam" id="PF00830">
    <property type="entry name" value="Ribosomal_L28"/>
    <property type="match status" value="1"/>
</dbReference>
<dbReference type="GO" id="GO:0006412">
    <property type="term" value="P:translation"/>
    <property type="evidence" value="ECO:0007669"/>
    <property type="project" value="UniProtKB-UniRule"/>
</dbReference>
<dbReference type="Proteomes" id="UP000215367">
    <property type="component" value="Unassembled WGS sequence"/>
</dbReference>
<evidence type="ECO:0000313" key="10">
    <source>
        <dbReference type="Proteomes" id="UP000298693"/>
    </source>
</evidence>
<accession>A0A235H6K4</accession>
<dbReference type="InterPro" id="IPR001383">
    <property type="entry name" value="Ribosomal_bL28_bact-type"/>
</dbReference>
<organism evidence="7 9">
    <name type="scientific">Azospirillum brasilense</name>
    <dbReference type="NCBI Taxonomy" id="192"/>
    <lineage>
        <taxon>Bacteria</taxon>
        <taxon>Pseudomonadati</taxon>
        <taxon>Pseudomonadota</taxon>
        <taxon>Alphaproteobacteria</taxon>
        <taxon>Rhodospirillales</taxon>
        <taxon>Azospirillaceae</taxon>
        <taxon>Azospirillum</taxon>
    </lineage>
</organism>
<geneLocation type="plasmid" evidence="7">
    <name>unnamed</name>
</geneLocation>
<dbReference type="AlphaFoldDB" id="A0A235H6K4"/>
<dbReference type="EMBL" id="NOWT01000037">
    <property type="protein sequence ID" value="OYD81173.1"/>
    <property type="molecule type" value="Genomic_DNA"/>
</dbReference>
<gene>
    <name evidence="5" type="primary">rpmB</name>
    <name evidence="7" type="ORF">CHT98_27080</name>
    <name evidence="8" type="ORF">D3869_20050</name>
</gene>
<sequence>MARRCSVTGKGTQFGNNVSHANNKTRRRFQPNLQETALLSDALGQMVRLRISTNAIRSIEHKGGLDAFLLDAKDDVLSLEARRLKRRIAKAQDKQQAAAA</sequence>
<keyword evidence="3 5" id="KW-0687">Ribonucleoprotein</keyword>
<reference evidence="8 10" key="2">
    <citation type="submission" date="2018-09" db="EMBL/GenBank/DDBJ databases">
        <title>Whole genome based analysis of evolution and adaptive divergence in Indian and Brazilian strains of Azospirillum brasilense.</title>
        <authorList>
            <person name="Singh C."/>
            <person name="Tripathi A.K."/>
        </authorList>
    </citation>
    <scope>NUCLEOTIDE SEQUENCE [LARGE SCALE GENOMIC DNA]</scope>
    <source>
        <strain evidence="8 10">MTCC4039</strain>
        <plasmid evidence="8 10">p1</plasmid>
    </source>
</reference>
<evidence type="ECO:0000256" key="1">
    <source>
        <dbReference type="ARBA" id="ARBA00008760"/>
    </source>
</evidence>
<proteinExistence type="inferred from homology"/>
<dbReference type="InterPro" id="IPR026569">
    <property type="entry name" value="Ribosomal_bL28"/>
</dbReference>
<reference evidence="7 9" key="1">
    <citation type="submission" date="2017-07" db="EMBL/GenBank/DDBJ databases">
        <title>Whole genome sequence of Azospirillum brasilense 2A1, a potential biofertilizer strain.</title>
        <authorList>
            <person name="Fontana C.A."/>
            <person name="Toffoli L.M."/>
            <person name="Salazar S.M."/>
            <person name="Puglisi E."/>
            <person name="Pedraza R."/>
            <person name="Bassi D."/>
            <person name="Cocconcelli P.S."/>
        </authorList>
    </citation>
    <scope>NUCLEOTIDE SEQUENCE [LARGE SCALE GENOMIC DNA]</scope>
    <source>
        <strain evidence="7 9">2A1</strain>
        <plasmid evidence="7">unnamed</plasmid>
    </source>
</reference>
<dbReference type="GO" id="GO:0003735">
    <property type="term" value="F:structural constituent of ribosome"/>
    <property type="evidence" value="ECO:0007669"/>
    <property type="project" value="InterPro"/>
</dbReference>
<feature type="compositionally biased region" description="Polar residues" evidence="6">
    <location>
        <begin position="9"/>
        <end position="22"/>
    </location>
</feature>
<evidence type="ECO:0000256" key="2">
    <source>
        <dbReference type="ARBA" id="ARBA00022980"/>
    </source>
</evidence>
<keyword evidence="2 5" id="KW-0689">Ribosomal protein</keyword>
<dbReference type="InterPro" id="IPR037147">
    <property type="entry name" value="Ribosomal_bL28_sf"/>
</dbReference>
<dbReference type="Gene3D" id="2.30.170.40">
    <property type="entry name" value="Ribosomal protein L28/L24"/>
    <property type="match status" value="1"/>
</dbReference>
<evidence type="ECO:0000256" key="4">
    <source>
        <dbReference type="ARBA" id="ARBA00035174"/>
    </source>
</evidence>
<dbReference type="NCBIfam" id="TIGR00009">
    <property type="entry name" value="L28"/>
    <property type="match status" value="1"/>
</dbReference>
<geneLocation type="plasmid" evidence="8">
    <name>p1</name>
</geneLocation>
<dbReference type="Proteomes" id="UP000298693">
    <property type="component" value="Plasmid p1"/>
</dbReference>
<evidence type="ECO:0000313" key="9">
    <source>
        <dbReference type="Proteomes" id="UP000215367"/>
    </source>
</evidence>
<dbReference type="PANTHER" id="PTHR13528:SF2">
    <property type="entry name" value="LARGE RIBOSOMAL SUBUNIT PROTEIN BL28M"/>
    <property type="match status" value="1"/>
</dbReference>
<dbReference type="HAMAP" id="MF_00373">
    <property type="entry name" value="Ribosomal_bL28"/>
    <property type="match status" value="1"/>
</dbReference>
<dbReference type="SUPFAM" id="SSF143800">
    <property type="entry name" value="L28p-like"/>
    <property type="match status" value="1"/>
</dbReference>
<keyword evidence="7" id="KW-0614">Plasmid</keyword>
<evidence type="ECO:0000256" key="6">
    <source>
        <dbReference type="SAM" id="MobiDB-lite"/>
    </source>
</evidence>
<protein>
    <recommendedName>
        <fullName evidence="4 5">Large ribosomal subunit protein bL28</fullName>
    </recommendedName>
</protein>
<dbReference type="GO" id="GO:0022625">
    <property type="term" value="C:cytosolic large ribosomal subunit"/>
    <property type="evidence" value="ECO:0007669"/>
    <property type="project" value="TreeGrafter"/>
</dbReference>
<feature type="region of interest" description="Disordered" evidence="6">
    <location>
        <begin position="1"/>
        <end position="24"/>
    </location>
</feature>
<name>A0A235H6K4_AZOBR</name>
<evidence type="ECO:0000313" key="7">
    <source>
        <dbReference type="EMBL" id="OYD81173.1"/>
    </source>
</evidence>
<dbReference type="PANTHER" id="PTHR13528">
    <property type="entry name" value="39S RIBOSOMAL PROTEIN L28, MITOCHONDRIAL"/>
    <property type="match status" value="1"/>
</dbReference>
<evidence type="ECO:0000313" key="8">
    <source>
        <dbReference type="EMBL" id="QCO17512.1"/>
    </source>
</evidence>